<dbReference type="Proteomes" id="UP000228949">
    <property type="component" value="Unassembled WGS sequence"/>
</dbReference>
<dbReference type="PANTHER" id="PTHR11229:SF16">
    <property type="entry name" value="LARGE RIBOSOMAL SUBUNIT PROTEIN UL3C"/>
    <property type="match status" value="1"/>
</dbReference>
<comment type="caution">
    <text evidence="9">The sequence shown here is derived from an EMBL/GenBank/DDBJ whole genome shotgun (WGS) entry which is preliminary data.</text>
</comment>
<dbReference type="FunFam" id="2.40.30.10:FF:000004">
    <property type="entry name" value="50S ribosomal protein L3"/>
    <property type="match status" value="1"/>
</dbReference>
<proteinExistence type="inferred from homology"/>
<evidence type="ECO:0000256" key="2">
    <source>
        <dbReference type="ARBA" id="ARBA00022730"/>
    </source>
</evidence>
<evidence type="ECO:0000256" key="8">
    <source>
        <dbReference type="SAM" id="MobiDB-lite"/>
    </source>
</evidence>
<reference evidence="10" key="1">
    <citation type="submission" date="2017-09" db="EMBL/GenBank/DDBJ databases">
        <title>Depth-based differentiation of microbial function through sediment-hosted aquifers and enrichment of novel symbionts in the deep terrestrial subsurface.</title>
        <authorList>
            <person name="Probst A.J."/>
            <person name="Ladd B."/>
            <person name="Jarett J.K."/>
            <person name="Geller-Mcgrath D.E."/>
            <person name="Sieber C.M.K."/>
            <person name="Emerson J.B."/>
            <person name="Anantharaman K."/>
            <person name="Thomas B.C."/>
            <person name="Malmstrom R."/>
            <person name="Stieglmeier M."/>
            <person name="Klingl A."/>
            <person name="Woyke T."/>
            <person name="Ryan C.M."/>
            <person name="Banfield J.F."/>
        </authorList>
    </citation>
    <scope>NUCLEOTIDE SEQUENCE [LARGE SCALE GENOMIC DNA]</scope>
</reference>
<dbReference type="AlphaFoldDB" id="A0A2M7B5W2"/>
<comment type="subunit">
    <text evidence="7">Part of the 50S ribosomal subunit. Forms a cluster with proteins L14 and L19.</text>
</comment>
<dbReference type="Pfam" id="PF00297">
    <property type="entry name" value="Ribosomal_L3"/>
    <property type="match status" value="1"/>
</dbReference>
<evidence type="ECO:0000313" key="9">
    <source>
        <dbReference type="EMBL" id="PIU98506.1"/>
    </source>
</evidence>
<accession>A0A2M7B5W2</accession>
<keyword evidence="3 7" id="KW-0694">RNA-binding</keyword>
<dbReference type="PANTHER" id="PTHR11229">
    <property type="entry name" value="50S RIBOSOMAL PROTEIN L3"/>
    <property type="match status" value="1"/>
</dbReference>
<comment type="function">
    <text evidence="7">One of the primary rRNA binding proteins, it binds directly near the 3'-end of the 23S rRNA, where it nucleates assembly of the 50S subunit.</text>
</comment>
<evidence type="ECO:0000256" key="5">
    <source>
        <dbReference type="ARBA" id="ARBA00023274"/>
    </source>
</evidence>
<gene>
    <name evidence="7" type="primary">rplC</name>
    <name evidence="9" type="ORF">COS61_01020</name>
</gene>
<dbReference type="Gene3D" id="3.30.160.810">
    <property type="match status" value="1"/>
</dbReference>
<keyword evidence="5 7" id="KW-0687">Ribonucleoprotein</keyword>
<organism evidence="9 10">
    <name type="scientific">Candidatus Wolfebacteria bacterium CG03_land_8_20_14_0_80_40_12</name>
    <dbReference type="NCBI Taxonomy" id="1975069"/>
    <lineage>
        <taxon>Bacteria</taxon>
        <taxon>Candidatus Wolfeibacteriota</taxon>
    </lineage>
</organism>
<evidence type="ECO:0000313" key="10">
    <source>
        <dbReference type="Proteomes" id="UP000228949"/>
    </source>
</evidence>
<feature type="region of interest" description="Disordered" evidence="8">
    <location>
        <begin position="119"/>
        <end position="168"/>
    </location>
</feature>
<evidence type="ECO:0000256" key="3">
    <source>
        <dbReference type="ARBA" id="ARBA00022884"/>
    </source>
</evidence>
<name>A0A2M7B5W2_9BACT</name>
<evidence type="ECO:0000256" key="7">
    <source>
        <dbReference type="HAMAP-Rule" id="MF_01325"/>
    </source>
</evidence>
<dbReference type="SUPFAM" id="SSF50447">
    <property type="entry name" value="Translation proteins"/>
    <property type="match status" value="1"/>
</dbReference>
<evidence type="ECO:0000256" key="4">
    <source>
        <dbReference type="ARBA" id="ARBA00022980"/>
    </source>
</evidence>
<dbReference type="InterPro" id="IPR009000">
    <property type="entry name" value="Transl_B-barrel_sf"/>
</dbReference>
<dbReference type="NCBIfam" id="TIGR03625">
    <property type="entry name" value="L3_bact"/>
    <property type="match status" value="1"/>
</dbReference>
<evidence type="ECO:0000256" key="6">
    <source>
        <dbReference type="ARBA" id="ARBA00035243"/>
    </source>
</evidence>
<protein>
    <recommendedName>
        <fullName evidence="6 7">Large ribosomal subunit protein uL3</fullName>
    </recommendedName>
</protein>
<dbReference type="GO" id="GO:0003735">
    <property type="term" value="F:structural constituent of ribosome"/>
    <property type="evidence" value="ECO:0007669"/>
    <property type="project" value="UniProtKB-UniRule"/>
</dbReference>
<keyword evidence="2 7" id="KW-0699">rRNA-binding</keyword>
<dbReference type="GO" id="GO:0006412">
    <property type="term" value="P:translation"/>
    <property type="evidence" value="ECO:0007669"/>
    <property type="project" value="UniProtKB-UniRule"/>
</dbReference>
<evidence type="ECO:0000256" key="1">
    <source>
        <dbReference type="ARBA" id="ARBA00006540"/>
    </source>
</evidence>
<dbReference type="GO" id="GO:0022625">
    <property type="term" value="C:cytosolic large ribosomal subunit"/>
    <property type="evidence" value="ECO:0007669"/>
    <property type="project" value="TreeGrafter"/>
</dbReference>
<dbReference type="Gene3D" id="2.40.30.10">
    <property type="entry name" value="Translation factors"/>
    <property type="match status" value="1"/>
</dbReference>
<dbReference type="InterPro" id="IPR000597">
    <property type="entry name" value="Ribosomal_uL3"/>
</dbReference>
<dbReference type="EMBL" id="PEVJ01000024">
    <property type="protein sequence ID" value="PIU98506.1"/>
    <property type="molecule type" value="Genomic_DNA"/>
</dbReference>
<dbReference type="GO" id="GO:0019843">
    <property type="term" value="F:rRNA binding"/>
    <property type="evidence" value="ECO:0007669"/>
    <property type="project" value="UniProtKB-UniRule"/>
</dbReference>
<dbReference type="HAMAP" id="MF_01325_B">
    <property type="entry name" value="Ribosomal_uL3_B"/>
    <property type="match status" value="1"/>
</dbReference>
<dbReference type="InterPro" id="IPR019927">
    <property type="entry name" value="Ribosomal_uL3_bac/org-type"/>
</dbReference>
<comment type="similarity">
    <text evidence="1 7">Belongs to the universal ribosomal protein uL3 family.</text>
</comment>
<sequence length="203" mass="22110">MKFILGKKLKMSQIWKDDKVIPATLVQAGPVSVTQIRTKEKDGYEAIQVGFDATKKRINKPLRGHLKNLGNFRHLREFQLPTSNFQLPIKVGDILDVSQFQEGDKVKVSGLSKGKGFQGVVKRHGFHGGPKTHGQKNRLRAPGSIGATAPQRVMPGKKMPGRMGGGRTTVKNLKIVGIDKGNNILFVKGAAPGTKGTLLEIRG</sequence>
<keyword evidence="4 7" id="KW-0689">Ribosomal protein</keyword>